<feature type="region of interest" description="Disordered" evidence="1">
    <location>
        <begin position="263"/>
        <end position="285"/>
    </location>
</feature>
<feature type="region of interest" description="Disordered" evidence="1">
    <location>
        <begin position="539"/>
        <end position="559"/>
    </location>
</feature>
<accession>A0ABR0SKE4</accession>
<feature type="compositionally biased region" description="Acidic residues" evidence="1">
    <location>
        <begin position="717"/>
        <end position="726"/>
    </location>
</feature>
<proteinExistence type="predicted"/>
<evidence type="ECO:0000256" key="1">
    <source>
        <dbReference type="SAM" id="MobiDB-lite"/>
    </source>
</evidence>
<feature type="compositionally biased region" description="Basic and acidic residues" evidence="1">
    <location>
        <begin position="29"/>
        <end position="49"/>
    </location>
</feature>
<feature type="region of interest" description="Disordered" evidence="1">
    <location>
        <begin position="127"/>
        <end position="164"/>
    </location>
</feature>
<evidence type="ECO:0000313" key="3">
    <source>
        <dbReference type="Proteomes" id="UP001338125"/>
    </source>
</evidence>
<feature type="compositionally biased region" description="Basic and acidic residues" evidence="1">
    <location>
        <begin position="630"/>
        <end position="645"/>
    </location>
</feature>
<feature type="compositionally biased region" description="Polar residues" evidence="1">
    <location>
        <begin position="379"/>
        <end position="389"/>
    </location>
</feature>
<name>A0ABR0SKE4_9HYPO</name>
<sequence length="726" mass="82312">MSSLESLEILIREQFEELKRPLSKYFPKDHSVAETCPDNHDMNRTESRLPRHSRLNSSKKDDTRQKRYFANARAGKHSSTSASSVKFVPSYITRTETQRGSNLVVSASQQYNEYLADFGHFSPYRGSAATAQTDDESSGALPLDGKRQRSPMAQRQASSGPSIVDLEAKRRKLLEKPDWAGVAYQKRSAGISSTKSRYVATSKDISENIPIIMYPNHNSYNIPHTRWRGSQMSTNSIPPEPRIEVSGQDFRWSVGSNSIRSLRRSNYPPVDPSEQPTPKAKLPHSNFPYTTYNSPESSLLSHQRIHRPKPSTVDTFRSSISARTIRERASISANVQSRGWSSTDPAEIAVISSLEKIYEPTPLRQQRIRFLDGLLSDTNLDNSIDSQASKPDVYSSHEGREESKWRHWVNSHEDPGMRESDSNIYNHQRTTRLPAPAISQTELNRTTLPKFQSAQRATSSFDTRPSYGDRLSKPRTVSPPSTNFPINRQTMSSKINTLTKTNQPVPDEEELREPIRRMHNHTLKMDVESRAIDVLPQRRISDNNGRGKGDQHHHIKGFPPMFNESVEEEVDEDEIWKQFVFDRNGSSAEIGKRALDDAHRETTRLLCPLPDSSSSAAAEPPSVSDQGSLEDLHNETSDVNEEFKESTNSVLAQPRSPTMKKPDEFRFRQPRQFIGRLAHPGAEEDLGLHRTASNVPTRSRRRKRDSRRPDIRALPDFEGDPIEESP</sequence>
<feature type="compositionally biased region" description="Polar residues" evidence="1">
    <location>
        <begin position="151"/>
        <end position="161"/>
    </location>
</feature>
<organism evidence="2 3">
    <name type="scientific">Cladobotryum mycophilum</name>
    <dbReference type="NCBI Taxonomy" id="491253"/>
    <lineage>
        <taxon>Eukaryota</taxon>
        <taxon>Fungi</taxon>
        <taxon>Dikarya</taxon>
        <taxon>Ascomycota</taxon>
        <taxon>Pezizomycotina</taxon>
        <taxon>Sordariomycetes</taxon>
        <taxon>Hypocreomycetidae</taxon>
        <taxon>Hypocreales</taxon>
        <taxon>Hypocreaceae</taxon>
        <taxon>Cladobotryum</taxon>
    </lineage>
</organism>
<feature type="region of interest" description="Disordered" evidence="1">
    <location>
        <begin position="379"/>
        <end position="488"/>
    </location>
</feature>
<gene>
    <name evidence="2" type="ORF">PT974_05626</name>
</gene>
<comment type="caution">
    <text evidence="2">The sequence shown here is derived from an EMBL/GenBank/DDBJ whole genome shotgun (WGS) entry which is preliminary data.</text>
</comment>
<feature type="region of interest" description="Disordered" evidence="1">
    <location>
        <begin position="606"/>
        <end position="726"/>
    </location>
</feature>
<feature type="compositionally biased region" description="Polar residues" evidence="1">
    <location>
        <begin position="438"/>
        <end position="463"/>
    </location>
</feature>
<feature type="compositionally biased region" description="Polar residues" evidence="1">
    <location>
        <begin position="478"/>
        <end position="488"/>
    </location>
</feature>
<feature type="compositionally biased region" description="Low complexity" evidence="1">
    <location>
        <begin position="610"/>
        <end position="624"/>
    </location>
</feature>
<reference evidence="2 3" key="1">
    <citation type="submission" date="2024-01" db="EMBL/GenBank/DDBJ databases">
        <title>Complete genome of Cladobotryum mycophilum ATHUM6906.</title>
        <authorList>
            <person name="Christinaki A.C."/>
            <person name="Myridakis A.I."/>
            <person name="Kouvelis V.N."/>
        </authorList>
    </citation>
    <scope>NUCLEOTIDE SEQUENCE [LARGE SCALE GENOMIC DNA]</scope>
    <source>
        <strain evidence="2 3">ATHUM6906</strain>
    </source>
</reference>
<evidence type="ECO:0000313" key="2">
    <source>
        <dbReference type="EMBL" id="KAK5992225.1"/>
    </source>
</evidence>
<dbReference type="Proteomes" id="UP001338125">
    <property type="component" value="Unassembled WGS sequence"/>
</dbReference>
<feature type="region of interest" description="Disordered" evidence="1">
    <location>
        <begin position="29"/>
        <end position="64"/>
    </location>
</feature>
<feature type="compositionally biased region" description="Basic and acidic residues" evidence="1">
    <location>
        <begin position="395"/>
        <end position="421"/>
    </location>
</feature>
<keyword evidence="3" id="KW-1185">Reference proteome</keyword>
<feature type="compositionally biased region" description="Basic and acidic residues" evidence="1">
    <location>
        <begin position="539"/>
        <end position="552"/>
    </location>
</feature>
<protein>
    <submittedName>
        <fullName evidence="2">Uncharacterized protein</fullName>
    </submittedName>
</protein>
<dbReference type="EMBL" id="JAVFKD010000012">
    <property type="protein sequence ID" value="KAK5992225.1"/>
    <property type="molecule type" value="Genomic_DNA"/>
</dbReference>